<keyword evidence="2" id="KW-0472">Membrane</keyword>
<feature type="non-terminal residue" evidence="3">
    <location>
        <position position="1"/>
    </location>
</feature>
<organism evidence="3 4">
    <name type="scientific">Ataeniobius toweri</name>
    <dbReference type="NCBI Taxonomy" id="208326"/>
    <lineage>
        <taxon>Eukaryota</taxon>
        <taxon>Metazoa</taxon>
        <taxon>Chordata</taxon>
        <taxon>Craniata</taxon>
        <taxon>Vertebrata</taxon>
        <taxon>Euteleostomi</taxon>
        <taxon>Actinopterygii</taxon>
        <taxon>Neopterygii</taxon>
        <taxon>Teleostei</taxon>
        <taxon>Neoteleostei</taxon>
        <taxon>Acanthomorphata</taxon>
        <taxon>Ovalentaria</taxon>
        <taxon>Atherinomorphae</taxon>
        <taxon>Cyprinodontiformes</taxon>
        <taxon>Goodeidae</taxon>
        <taxon>Ataeniobius</taxon>
    </lineage>
</organism>
<feature type="compositionally biased region" description="Polar residues" evidence="1">
    <location>
        <begin position="54"/>
        <end position="83"/>
    </location>
</feature>
<keyword evidence="4" id="KW-1185">Reference proteome</keyword>
<feature type="transmembrane region" description="Helical" evidence="2">
    <location>
        <begin position="20"/>
        <end position="41"/>
    </location>
</feature>
<evidence type="ECO:0000256" key="1">
    <source>
        <dbReference type="SAM" id="MobiDB-lite"/>
    </source>
</evidence>
<protein>
    <submittedName>
        <fullName evidence="3">Uncharacterized protein</fullName>
    </submittedName>
</protein>
<evidence type="ECO:0000313" key="3">
    <source>
        <dbReference type="EMBL" id="MED6261963.1"/>
    </source>
</evidence>
<comment type="caution">
    <text evidence="3">The sequence shown here is derived from an EMBL/GenBank/DDBJ whole genome shotgun (WGS) entry which is preliminary data.</text>
</comment>
<sequence length="99" mass="10746">VDPSTSTPTTAQRFISSSNVPLIVGLTLAITAVLFSAALLVSCRRRSLRDMENRGSSSGSNIEKVTYNNPAVKDSSYQNLSSDTRDQNQIYCTLTVSQE</sequence>
<keyword evidence="2" id="KW-0812">Transmembrane</keyword>
<dbReference type="Proteomes" id="UP001345963">
    <property type="component" value="Unassembled WGS sequence"/>
</dbReference>
<proteinExistence type="predicted"/>
<evidence type="ECO:0000256" key="2">
    <source>
        <dbReference type="SAM" id="Phobius"/>
    </source>
</evidence>
<name>A0ABU7CG91_9TELE</name>
<accession>A0ABU7CG91</accession>
<feature type="region of interest" description="Disordered" evidence="1">
    <location>
        <begin position="50"/>
        <end position="83"/>
    </location>
</feature>
<reference evidence="3 4" key="1">
    <citation type="submission" date="2021-07" db="EMBL/GenBank/DDBJ databases">
        <authorList>
            <person name="Palmer J.M."/>
        </authorList>
    </citation>
    <scope>NUCLEOTIDE SEQUENCE [LARGE SCALE GENOMIC DNA]</scope>
    <source>
        <strain evidence="3 4">AT_MEX2019</strain>
        <tissue evidence="3">Muscle</tissue>
    </source>
</reference>
<dbReference type="EMBL" id="JAHUTI010091178">
    <property type="protein sequence ID" value="MED6261963.1"/>
    <property type="molecule type" value="Genomic_DNA"/>
</dbReference>
<keyword evidence="2" id="KW-1133">Transmembrane helix</keyword>
<gene>
    <name evidence="3" type="ORF">ATANTOWER_012553</name>
</gene>
<evidence type="ECO:0000313" key="4">
    <source>
        <dbReference type="Proteomes" id="UP001345963"/>
    </source>
</evidence>